<sequence>MKADSSRDPRRALLNLATTTSSPLSRLATSCFHLGRSASLSTGSSITCTQPYFCIHSLSASNPS</sequence>
<reference evidence="1 2" key="1">
    <citation type="submission" date="2014-02" db="EMBL/GenBank/DDBJ databases">
        <authorList>
            <person name="Sears C."/>
            <person name="Carroll K."/>
            <person name="Sack B.R."/>
            <person name="Qadri F."/>
            <person name="Myers L.L."/>
            <person name="Chung G.-T."/>
            <person name="Escheverria P."/>
            <person name="Fraser C.M."/>
            <person name="Sadzewicz L."/>
            <person name="Shefchek K.A."/>
            <person name="Tallon L."/>
            <person name="Das S.P."/>
            <person name="Daugherty S."/>
            <person name="Mongodin E.F."/>
        </authorList>
    </citation>
    <scope>NUCLEOTIDE SEQUENCE [LARGE SCALE GENOMIC DNA]</scope>
    <source>
        <strain evidence="1 2">2-F-2 #4</strain>
    </source>
</reference>
<proteinExistence type="predicted"/>
<dbReference type="Proteomes" id="UP000022272">
    <property type="component" value="Unassembled WGS sequence"/>
</dbReference>
<dbReference type="EMBL" id="JGDM01000068">
    <property type="protein sequence ID" value="EXZ44005.1"/>
    <property type="molecule type" value="Genomic_DNA"/>
</dbReference>
<protein>
    <submittedName>
        <fullName evidence="1">Uncharacterized protein</fullName>
    </submittedName>
</protein>
<name>A0A015YC36_BACFG</name>
<organism evidence="1 2">
    <name type="scientific">Bacteroides fragilis str. 2-F-2 #4</name>
    <dbReference type="NCBI Taxonomy" id="1339280"/>
    <lineage>
        <taxon>Bacteria</taxon>
        <taxon>Pseudomonadati</taxon>
        <taxon>Bacteroidota</taxon>
        <taxon>Bacteroidia</taxon>
        <taxon>Bacteroidales</taxon>
        <taxon>Bacteroidaceae</taxon>
        <taxon>Bacteroides</taxon>
    </lineage>
</organism>
<evidence type="ECO:0000313" key="2">
    <source>
        <dbReference type="Proteomes" id="UP000022272"/>
    </source>
</evidence>
<evidence type="ECO:0000313" key="1">
    <source>
        <dbReference type="EMBL" id="EXZ44005.1"/>
    </source>
</evidence>
<dbReference type="AlphaFoldDB" id="A0A015YC36"/>
<comment type="caution">
    <text evidence="1">The sequence shown here is derived from an EMBL/GenBank/DDBJ whole genome shotgun (WGS) entry which is preliminary data.</text>
</comment>
<gene>
    <name evidence="1" type="ORF">M076_2758</name>
</gene>
<accession>A0A015YC36</accession>